<dbReference type="InterPro" id="IPR037026">
    <property type="entry name" value="Vgr_OB-fold_dom_sf"/>
</dbReference>
<feature type="region of interest" description="Disordered" evidence="2">
    <location>
        <begin position="522"/>
        <end position="547"/>
    </location>
</feature>
<dbReference type="InterPro" id="IPR006531">
    <property type="entry name" value="Gp5/Vgr_OB"/>
</dbReference>
<dbReference type="Pfam" id="PF05954">
    <property type="entry name" value="Phage_GPD"/>
    <property type="match status" value="1"/>
</dbReference>
<evidence type="ECO:0000313" key="5">
    <source>
        <dbReference type="Proteomes" id="UP001260715"/>
    </source>
</evidence>
<dbReference type="Gene3D" id="3.55.50.10">
    <property type="entry name" value="Baseplate protein-like domains"/>
    <property type="match status" value="1"/>
</dbReference>
<gene>
    <name evidence="4" type="ORF">J2W50_003805</name>
</gene>
<comment type="similarity">
    <text evidence="1">Belongs to the VgrG protein family.</text>
</comment>
<protein>
    <submittedName>
        <fullName evidence="4">Type VI secretion system secreted protein VgrG</fullName>
    </submittedName>
</protein>
<dbReference type="Pfam" id="PF04717">
    <property type="entry name" value="Phage_base_V"/>
    <property type="match status" value="1"/>
</dbReference>
<evidence type="ECO:0000256" key="2">
    <source>
        <dbReference type="SAM" id="MobiDB-lite"/>
    </source>
</evidence>
<name>A0ABU1PJF2_9BURK</name>
<evidence type="ECO:0000313" key="4">
    <source>
        <dbReference type="EMBL" id="MDR6585587.1"/>
    </source>
</evidence>
<reference evidence="4 5" key="1">
    <citation type="submission" date="2023-07" db="EMBL/GenBank/DDBJ databases">
        <title>Sorghum-associated microbial communities from plants grown in Nebraska, USA.</title>
        <authorList>
            <person name="Schachtman D."/>
        </authorList>
    </citation>
    <scope>NUCLEOTIDE SEQUENCE [LARGE SCALE GENOMIC DNA]</scope>
    <source>
        <strain evidence="4 5">596</strain>
    </source>
</reference>
<dbReference type="Gene3D" id="2.40.50.230">
    <property type="entry name" value="Gp5 N-terminal domain"/>
    <property type="match status" value="1"/>
</dbReference>
<dbReference type="EMBL" id="JAVDSJ010000005">
    <property type="protein sequence ID" value="MDR6585587.1"/>
    <property type="molecule type" value="Genomic_DNA"/>
</dbReference>
<sequence length="547" mass="62527">MTKTIPRFQELIKGRQHNRMLRLSFPHRDAPDAQMVVDSIDAVESISRDFEYKVKLLSDDPSIALKDMQGKLLNIELVRADGSLRYFSGYVFSFRRCHADGGIALYEATLGPWLRFLNLRKDNYVFHYKSLKDQTSSIFRDYSAYPNWEWQIYGGSAAMTYACQFDETDFNYLSRRWEAAGWIYSFRHDEQGHTLVIADDPYRSAPIDGDLEVRFHAQGGSVEEDAVDRWVAVRELVPSSFSVSSYNFCEPRQVLRTAPTLNQQGSAPRMEQYEYAGSYGCKNFDDAYGQAKLRMEEIEAVGKYFEAEGNCRTLEAGRYFRLVDHFNHERYGRDALDGRNDFLVLSIRHRVCNNYLARDGLAGPTYRNWFTCSRRSVQWRPGRGFNSTDTRILAPQTATVVGIAGRDRIHTDPYGRVRVQFHWDRVGQNDASSSAWIRVSALWAGPEMGSAAVPRLGTEVIVQWLSGDPDRPIITGAVANEDNKPAWMLPDQRALSGLRSRELTPNNGQWVARRGNHLVFDDTPPIPRRTLMSSKPGRPSFPGWHRG</sequence>
<keyword evidence="5" id="KW-1185">Reference proteome</keyword>
<dbReference type="NCBIfam" id="TIGR03361">
    <property type="entry name" value="VI_Rhs_Vgr"/>
    <property type="match status" value="1"/>
</dbReference>
<dbReference type="InterPro" id="IPR017847">
    <property type="entry name" value="T6SS_RhsGE_Vgr_subset"/>
</dbReference>
<dbReference type="RefSeq" id="WP_310011473.1">
    <property type="nucleotide sequence ID" value="NZ_JAVDSJ010000005.1"/>
</dbReference>
<organism evidence="4 5">
    <name type="scientific">Herbaspirillum frisingense</name>
    <dbReference type="NCBI Taxonomy" id="92645"/>
    <lineage>
        <taxon>Bacteria</taxon>
        <taxon>Pseudomonadati</taxon>
        <taxon>Pseudomonadota</taxon>
        <taxon>Betaproteobacteria</taxon>
        <taxon>Burkholderiales</taxon>
        <taxon>Oxalobacteraceae</taxon>
        <taxon>Herbaspirillum</taxon>
    </lineage>
</organism>
<evidence type="ECO:0000259" key="3">
    <source>
        <dbReference type="Pfam" id="PF04717"/>
    </source>
</evidence>
<dbReference type="Gene3D" id="2.30.110.50">
    <property type="match status" value="1"/>
</dbReference>
<dbReference type="SUPFAM" id="SSF69349">
    <property type="entry name" value="Phage fibre proteins"/>
    <property type="match status" value="1"/>
</dbReference>
<dbReference type="SUPFAM" id="SSF69255">
    <property type="entry name" value="gp5 N-terminal domain-like"/>
    <property type="match status" value="1"/>
</dbReference>
<comment type="caution">
    <text evidence="4">The sequence shown here is derived from an EMBL/GenBank/DDBJ whole genome shotgun (WGS) entry which is preliminary data.</text>
</comment>
<accession>A0ABU1PJF2</accession>
<dbReference type="InterPro" id="IPR006533">
    <property type="entry name" value="T6SS_Vgr_RhsGE"/>
</dbReference>
<dbReference type="Proteomes" id="UP001260715">
    <property type="component" value="Unassembled WGS sequence"/>
</dbReference>
<proteinExistence type="inferred from homology"/>
<evidence type="ECO:0000256" key="1">
    <source>
        <dbReference type="ARBA" id="ARBA00005558"/>
    </source>
</evidence>
<dbReference type="NCBIfam" id="TIGR01646">
    <property type="entry name" value="vgr_GE"/>
    <property type="match status" value="1"/>
</dbReference>
<feature type="domain" description="Gp5/Type VI secretion system Vgr protein OB-fold" evidence="3">
    <location>
        <begin position="411"/>
        <end position="477"/>
    </location>
</feature>
<dbReference type="Gene3D" id="4.10.220.110">
    <property type="match status" value="1"/>
</dbReference>
<dbReference type="SUPFAM" id="SSF69279">
    <property type="entry name" value="Phage tail proteins"/>
    <property type="match status" value="2"/>
</dbReference>